<dbReference type="RefSeq" id="WP_070952849.1">
    <property type="nucleotide sequence ID" value="NZ_MLIS01000004.1"/>
</dbReference>
<comment type="caution">
    <text evidence="3">The sequence shown here is derived from an EMBL/GenBank/DDBJ whole genome shotgun (WGS) entry which is preliminary data.</text>
</comment>
<dbReference type="EMBL" id="MLIS01000004">
    <property type="protein sequence ID" value="OHU76154.1"/>
    <property type="molecule type" value="Genomic_DNA"/>
</dbReference>
<feature type="domain" description="HTH cro/C1-type" evidence="2">
    <location>
        <begin position="15"/>
        <end position="69"/>
    </location>
</feature>
<dbReference type="InterPro" id="IPR050807">
    <property type="entry name" value="TransReg_Diox_bact_type"/>
</dbReference>
<evidence type="ECO:0000313" key="4">
    <source>
        <dbReference type="Proteomes" id="UP000179441"/>
    </source>
</evidence>
<dbReference type="PANTHER" id="PTHR46797:SF1">
    <property type="entry name" value="METHYLPHOSPHONATE SYNTHASE"/>
    <property type="match status" value="1"/>
</dbReference>
<dbReference type="AlphaFoldDB" id="A0A1S1LTP7"/>
<dbReference type="SMART" id="SM00530">
    <property type="entry name" value="HTH_XRE"/>
    <property type="match status" value="1"/>
</dbReference>
<dbReference type="CDD" id="cd00093">
    <property type="entry name" value="HTH_XRE"/>
    <property type="match status" value="1"/>
</dbReference>
<dbReference type="SUPFAM" id="SSF47413">
    <property type="entry name" value="lambda repressor-like DNA-binding domains"/>
    <property type="match status" value="1"/>
</dbReference>
<gene>
    <name evidence="3" type="ORF">BKG84_24720</name>
</gene>
<dbReference type="Proteomes" id="UP000179441">
    <property type="component" value="Unassembled WGS sequence"/>
</dbReference>
<name>A0A1S1LTP7_MYCCH</name>
<evidence type="ECO:0000256" key="1">
    <source>
        <dbReference type="ARBA" id="ARBA00023125"/>
    </source>
</evidence>
<reference evidence="3 4" key="1">
    <citation type="submission" date="2016-10" db="EMBL/GenBank/DDBJ databases">
        <title>Evaluation of Human, Veterinary and Environmental Mycobacterium chelonae Isolates by Core Genome Phylogenomic Analysis, Targeted Gene Comparison, and Anti-microbial Susceptibility Patterns: A Tale of Mistaken Identities.</title>
        <authorList>
            <person name="Fogelson S.B."/>
            <person name="Camus A.C."/>
            <person name="Lorenz W."/>
            <person name="Vasireddy R."/>
            <person name="Vasireddy S."/>
            <person name="Smith T."/>
            <person name="Brown-Elliott B.A."/>
            <person name="Wallace R.J.Jr."/>
            <person name="Hasan N.A."/>
            <person name="Reischl U."/>
            <person name="Sanchez S."/>
        </authorList>
    </citation>
    <scope>NUCLEOTIDE SEQUENCE [LARGE SCALE GENOMIC DNA]</scope>
    <source>
        <strain evidence="3 4">15518</strain>
    </source>
</reference>
<dbReference type="Gene3D" id="1.10.260.40">
    <property type="entry name" value="lambda repressor-like DNA-binding domains"/>
    <property type="match status" value="1"/>
</dbReference>
<evidence type="ECO:0000313" key="3">
    <source>
        <dbReference type="EMBL" id="OHU76154.1"/>
    </source>
</evidence>
<accession>A0A1S1LTP7</accession>
<organism evidence="3 4">
    <name type="scientific">Mycobacteroides chelonae</name>
    <name type="common">Mycobacterium chelonae</name>
    <dbReference type="NCBI Taxonomy" id="1774"/>
    <lineage>
        <taxon>Bacteria</taxon>
        <taxon>Bacillati</taxon>
        <taxon>Actinomycetota</taxon>
        <taxon>Actinomycetes</taxon>
        <taxon>Mycobacteriales</taxon>
        <taxon>Mycobacteriaceae</taxon>
        <taxon>Mycobacteroides</taxon>
    </lineage>
</organism>
<dbReference type="GO" id="GO:0005829">
    <property type="term" value="C:cytosol"/>
    <property type="evidence" value="ECO:0007669"/>
    <property type="project" value="TreeGrafter"/>
</dbReference>
<dbReference type="GO" id="GO:0003677">
    <property type="term" value="F:DNA binding"/>
    <property type="evidence" value="ECO:0007669"/>
    <property type="project" value="UniProtKB-KW"/>
</dbReference>
<dbReference type="InterPro" id="IPR010982">
    <property type="entry name" value="Lambda_DNA-bd_dom_sf"/>
</dbReference>
<dbReference type="GO" id="GO:0003700">
    <property type="term" value="F:DNA-binding transcription factor activity"/>
    <property type="evidence" value="ECO:0007669"/>
    <property type="project" value="TreeGrafter"/>
</dbReference>
<sequence>MPIDPSDLRRLGARLRELRLAAGETQAHTAAAVDITRTYLSEIEAGRKNITLDTLFSLAQHFNIEPAALLRVEVPLSEH</sequence>
<evidence type="ECO:0000259" key="2">
    <source>
        <dbReference type="PROSITE" id="PS50943"/>
    </source>
</evidence>
<keyword evidence="1" id="KW-0238">DNA-binding</keyword>
<keyword evidence="4" id="KW-1185">Reference proteome</keyword>
<protein>
    <submittedName>
        <fullName evidence="3">XRE family transcriptional regulator</fullName>
    </submittedName>
</protein>
<dbReference type="PANTHER" id="PTHR46797">
    <property type="entry name" value="HTH-TYPE TRANSCRIPTIONAL REGULATOR"/>
    <property type="match status" value="1"/>
</dbReference>
<dbReference type="Pfam" id="PF01381">
    <property type="entry name" value="HTH_3"/>
    <property type="match status" value="1"/>
</dbReference>
<proteinExistence type="predicted"/>
<dbReference type="PROSITE" id="PS50943">
    <property type="entry name" value="HTH_CROC1"/>
    <property type="match status" value="1"/>
</dbReference>
<dbReference type="InterPro" id="IPR001387">
    <property type="entry name" value="Cro/C1-type_HTH"/>
</dbReference>